<accession>A0ABR2UA17</accession>
<gene>
    <name evidence="1" type="ORF">V6N11_052249</name>
</gene>
<keyword evidence="2" id="KW-1185">Reference proteome</keyword>
<dbReference type="Proteomes" id="UP001396334">
    <property type="component" value="Unassembled WGS sequence"/>
</dbReference>
<sequence length="71" mass="7603">MVATTPSGGRSVMKGWAGVCSALKRWPERACAMGGWPCMVRAGGGRASGDRGCSWSRDELIELRVSWSELS</sequence>
<reference evidence="1 2" key="1">
    <citation type="journal article" date="2024" name="G3 (Bethesda)">
        <title>Genome assembly of Hibiscus sabdariffa L. provides insights into metabolisms of medicinal natural products.</title>
        <authorList>
            <person name="Kim T."/>
        </authorList>
    </citation>
    <scope>NUCLEOTIDE SEQUENCE [LARGE SCALE GENOMIC DNA]</scope>
    <source>
        <strain evidence="1">TK-2024</strain>
        <tissue evidence="1">Old leaves</tissue>
    </source>
</reference>
<dbReference type="EMBL" id="JBBPBN010000001">
    <property type="protein sequence ID" value="KAK9046358.1"/>
    <property type="molecule type" value="Genomic_DNA"/>
</dbReference>
<evidence type="ECO:0000313" key="1">
    <source>
        <dbReference type="EMBL" id="KAK9046358.1"/>
    </source>
</evidence>
<protein>
    <submittedName>
        <fullName evidence="1">Uncharacterized protein</fullName>
    </submittedName>
</protein>
<comment type="caution">
    <text evidence="1">The sequence shown here is derived from an EMBL/GenBank/DDBJ whole genome shotgun (WGS) entry which is preliminary data.</text>
</comment>
<name>A0ABR2UA17_9ROSI</name>
<proteinExistence type="predicted"/>
<organism evidence="1 2">
    <name type="scientific">Hibiscus sabdariffa</name>
    <name type="common">roselle</name>
    <dbReference type="NCBI Taxonomy" id="183260"/>
    <lineage>
        <taxon>Eukaryota</taxon>
        <taxon>Viridiplantae</taxon>
        <taxon>Streptophyta</taxon>
        <taxon>Embryophyta</taxon>
        <taxon>Tracheophyta</taxon>
        <taxon>Spermatophyta</taxon>
        <taxon>Magnoliopsida</taxon>
        <taxon>eudicotyledons</taxon>
        <taxon>Gunneridae</taxon>
        <taxon>Pentapetalae</taxon>
        <taxon>rosids</taxon>
        <taxon>malvids</taxon>
        <taxon>Malvales</taxon>
        <taxon>Malvaceae</taxon>
        <taxon>Malvoideae</taxon>
        <taxon>Hibiscus</taxon>
    </lineage>
</organism>
<evidence type="ECO:0000313" key="2">
    <source>
        <dbReference type="Proteomes" id="UP001396334"/>
    </source>
</evidence>